<feature type="region of interest" description="Disordered" evidence="1">
    <location>
        <begin position="27"/>
        <end position="86"/>
    </location>
</feature>
<dbReference type="EMBL" id="UOEY01000103">
    <property type="protein sequence ID" value="VAW40487.1"/>
    <property type="molecule type" value="Genomic_DNA"/>
</dbReference>
<dbReference type="InterPro" id="IPR006837">
    <property type="entry name" value="Divergent_DAC"/>
</dbReference>
<reference evidence="2" key="1">
    <citation type="submission" date="2018-06" db="EMBL/GenBank/DDBJ databases">
        <authorList>
            <person name="Zhirakovskaya E."/>
        </authorList>
    </citation>
    <scope>NUCLEOTIDE SEQUENCE</scope>
</reference>
<protein>
    <recommendedName>
        <fullName evidence="3">Periplasmic protein YibQ, distant homology with nucleoside diphosphatase and polysaccharide deacetylase</fullName>
    </recommendedName>
</protein>
<accession>A0A3B0VQ27</accession>
<evidence type="ECO:0000313" key="2">
    <source>
        <dbReference type="EMBL" id="VAW40487.1"/>
    </source>
</evidence>
<dbReference type="PANTHER" id="PTHR30105">
    <property type="entry name" value="UNCHARACTERIZED YIBQ-RELATED"/>
    <property type="match status" value="1"/>
</dbReference>
<dbReference type="Gene3D" id="3.20.20.370">
    <property type="entry name" value="Glycoside hydrolase/deacetylase"/>
    <property type="match status" value="1"/>
</dbReference>
<sequence length="305" mass="33619">MSGRRLPWLRLCLVLLLAGVAVFSIRQQEEQRPPGQKQDKTVIETGPTMVGPETTAPVFEEPAPPAPEQPGQSGAEGGEKSGAGEQELPRVAIIIDDMGYHRRLGAELLALDMNLTFSFLPHAPATAEQAEQAWQTDHDILVHMPMEARDPAFNPGPGALYLKDSPAKIRSLAAENLALVPHAIGMNNHMGSRYTENRPAMHEVLALLRQKGFFYVDSMTTPRSVGMDEARKMGIKTGRRRVFLDNVKTRKDICHQLGLLVAAAKKYGQAIGIGHPDEAMLQALTRCRDHLLRQVRIVGVHELVR</sequence>
<dbReference type="SUPFAM" id="SSF88713">
    <property type="entry name" value="Glycoside hydrolase/deacetylase"/>
    <property type="match status" value="1"/>
</dbReference>
<dbReference type="InterPro" id="IPR011330">
    <property type="entry name" value="Glyco_hydro/deAcase_b/a-brl"/>
</dbReference>
<name>A0A3B0VQ27_9ZZZZ</name>
<dbReference type="PANTHER" id="PTHR30105:SF2">
    <property type="entry name" value="DIVERGENT POLYSACCHARIDE DEACETYLASE SUPERFAMILY"/>
    <property type="match status" value="1"/>
</dbReference>
<dbReference type="CDD" id="cd10936">
    <property type="entry name" value="CE4_DAC2"/>
    <property type="match status" value="1"/>
</dbReference>
<evidence type="ECO:0008006" key="3">
    <source>
        <dbReference type="Google" id="ProtNLM"/>
    </source>
</evidence>
<gene>
    <name evidence="2" type="ORF">MNBD_DELTA04-1820</name>
</gene>
<dbReference type="AlphaFoldDB" id="A0A3B0VQ27"/>
<feature type="compositionally biased region" description="Basic and acidic residues" evidence="1">
    <location>
        <begin position="27"/>
        <end position="42"/>
    </location>
</feature>
<feature type="compositionally biased region" description="Low complexity" evidence="1">
    <location>
        <begin position="52"/>
        <end position="61"/>
    </location>
</feature>
<organism evidence="2">
    <name type="scientific">hydrothermal vent metagenome</name>
    <dbReference type="NCBI Taxonomy" id="652676"/>
    <lineage>
        <taxon>unclassified sequences</taxon>
        <taxon>metagenomes</taxon>
        <taxon>ecological metagenomes</taxon>
    </lineage>
</organism>
<proteinExistence type="predicted"/>
<evidence type="ECO:0000256" key="1">
    <source>
        <dbReference type="SAM" id="MobiDB-lite"/>
    </source>
</evidence>
<dbReference type="Pfam" id="PF04748">
    <property type="entry name" value="Polysacc_deac_2"/>
    <property type="match status" value="1"/>
</dbReference>
<dbReference type="GO" id="GO:0005975">
    <property type="term" value="P:carbohydrate metabolic process"/>
    <property type="evidence" value="ECO:0007669"/>
    <property type="project" value="InterPro"/>
</dbReference>